<sequence length="271" mass="30165">MSHPLYGAPRTGLTERTIDTLSAHENPPHRHPQGQFVLVRQGLLQGFSSQSSWLLKAGMAIWIPPETVHWGETAHQVELLVVYATPEQCQAITCPLKLMNASCLIIGLCERLAAPNSALPDTRRERLLQLLFEEIADSPSSPLSLPLPDDPRLKKITDALIATPSLRHNLDSWGKHAGATARTLSRLFMRQTGLSFGAWHDRLLLSEAWRQLHAGYNNDALALHLGFSCGDAFGHWFKRIAGLTPGQARRQCQTARVLPSQTVRRDTSRLR</sequence>
<name>C6C927_MUSP7</name>
<keyword evidence="6" id="KW-1185">Reference proteome</keyword>
<dbReference type="AlphaFoldDB" id="C6C927"/>
<accession>C6C927</accession>
<dbReference type="KEGG" id="dda:Dd703_2445"/>
<dbReference type="InterPro" id="IPR009057">
    <property type="entry name" value="Homeodomain-like_sf"/>
</dbReference>
<evidence type="ECO:0000259" key="4">
    <source>
        <dbReference type="PROSITE" id="PS01124"/>
    </source>
</evidence>
<reference evidence="5" key="1">
    <citation type="submission" date="2009-06" db="EMBL/GenBank/DDBJ databases">
        <title>Complete sequence of Dickeya dadantii Ech703.</title>
        <authorList>
            <consortium name="US DOE Joint Genome Institute"/>
            <person name="Lucas S."/>
            <person name="Copeland A."/>
            <person name="Lapidus A."/>
            <person name="Glavina del Rio T."/>
            <person name="Dalin E."/>
            <person name="Tice H."/>
            <person name="Bruce D."/>
            <person name="Goodwin L."/>
            <person name="Pitluck S."/>
            <person name="Chertkov O."/>
            <person name="Brettin T."/>
            <person name="Detter J.C."/>
            <person name="Han C."/>
            <person name="Larimer F."/>
            <person name="Land M."/>
            <person name="Hauser L."/>
            <person name="Kyrpides N."/>
            <person name="Mikhailova N."/>
            <person name="Balakrishnan V."/>
            <person name="Glasner J."/>
            <person name="Perna N.T."/>
        </authorList>
    </citation>
    <scope>NUCLEOTIDE SEQUENCE [LARGE SCALE GENOMIC DNA]</scope>
    <source>
        <strain evidence="5">Ech703</strain>
    </source>
</reference>
<evidence type="ECO:0000313" key="6">
    <source>
        <dbReference type="Proteomes" id="UP000002734"/>
    </source>
</evidence>
<proteinExistence type="predicted"/>
<keyword evidence="1" id="KW-0805">Transcription regulation</keyword>
<feature type="domain" description="HTH araC/xylS-type" evidence="4">
    <location>
        <begin position="154"/>
        <end position="251"/>
    </location>
</feature>
<organism evidence="5 6">
    <name type="scientific">Musicola paradisiaca (strain Ech703)</name>
    <name type="common">Dickeya paradisiaca</name>
    <name type="synonym">Dickeya dadantii</name>
    <dbReference type="NCBI Taxonomy" id="579405"/>
    <lineage>
        <taxon>Bacteria</taxon>
        <taxon>Pseudomonadati</taxon>
        <taxon>Pseudomonadota</taxon>
        <taxon>Gammaproteobacteria</taxon>
        <taxon>Enterobacterales</taxon>
        <taxon>Pectobacteriaceae</taxon>
        <taxon>Musicola</taxon>
    </lineage>
</organism>
<dbReference type="Pfam" id="PF02311">
    <property type="entry name" value="AraC_binding"/>
    <property type="match status" value="1"/>
</dbReference>
<dbReference type="InterPro" id="IPR014710">
    <property type="entry name" value="RmlC-like_jellyroll"/>
</dbReference>
<gene>
    <name evidence="5" type="ordered locus">Dd703_2445</name>
</gene>
<protein>
    <submittedName>
        <fullName evidence="5">Transcriptional regulator, AraC family</fullName>
    </submittedName>
</protein>
<dbReference type="InterPro" id="IPR018060">
    <property type="entry name" value="HTH_AraC"/>
</dbReference>
<dbReference type="HOGENOM" id="CLU_000445_87_4_6"/>
<dbReference type="EMBL" id="CP001654">
    <property type="protein sequence ID" value="ACS86227.1"/>
    <property type="molecule type" value="Genomic_DNA"/>
</dbReference>
<dbReference type="GO" id="GO:0043565">
    <property type="term" value="F:sequence-specific DNA binding"/>
    <property type="evidence" value="ECO:0007669"/>
    <property type="project" value="InterPro"/>
</dbReference>
<dbReference type="InterPro" id="IPR003313">
    <property type="entry name" value="AraC-bd"/>
</dbReference>
<dbReference type="STRING" id="579405.Dd703_2445"/>
<evidence type="ECO:0000256" key="2">
    <source>
        <dbReference type="ARBA" id="ARBA00023125"/>
    </source>
</evidence>
<dbReference type="PROSITE" id="PS01124">
    <property type="entry name" value="HTH_ARAC_FAMILY_2"/>
    <property type="match status" value="1"/>
</dbReference>
<dbReference type="SMART" id="SM00342">
    <property type="entry name" value="HTH_ARAC"/>
    <property type="match status" value="1"/>
</dbReference>
<dbReference type="Gene3D" id="2.60.120.10">
    <property type="entry name" value="Jelly Rolls"/>
    <property type="match status" value="1"/>
</dbReference>
<dbReference type="GO" id="GO:0003700">
    <property type="term" value="F:DNA-binding transcription factor activity"/>
    <property type="evidence" value="ECO:0007669"/>
    <property type="project" value="InterPro"/>
</dbReference>
<evidence type="ECO:0000313" key="5">
    <source>
        <dbReference type="EMBL" id="ACS86227.1"/>
    </source>
</evidence>
<keyword evidence="3" id="KW-0804">Transcription</keyword>
<dbReference type="Pfam" id="PF12833">
    <property type="entry name" value="HTH_18"/>
    <property type="match status" value="1"/>
</dbReference>
<dbReference type="SUPFAM" id="SSF51182">
    <property type="entry name" value="RmlC-like cupins"/>
    <property type="match status" value="1"/>
</dbReference>
<dbReference type="SUPFAM" id="SSF46689">
    <property type="entry name" value="Homeodomain-like"/>
    <property type="match status" value="1"/>
</dbReference>
<dbReference type="Proteomes" id="UP000002734">
    <property type="component" value="Chromosome"/>
</dbReference>
<dbReference type="PANTHER" id="PTHR11019:SF199">
    <property type="entry name" value="HTH-TYPE TRANSCRIPTIONAL REGULATOR NIMR"/>
    <property type="match status" value="1"/>
</dbReference>
<dbReference type="eggNOG" id="COG2207">
    <property type="taxonomic scope" value="Bacteria"/>
</dbReference>
<dbReference type="Gene3D" id="1.10.10.60">
    <property type="entry name" value="Homeodomain-like"/>
    <property type="match status" value="1"/>
</dbReference>
<keyword evidence="2" id="KW-0238">DNA-binding</keyword>
<dbReference type="InterPro" id="IPR011051">
    <property type="entry name" value="RmlC_Cupin_sf"/>
</dbReference>
<evidence type="ECO:0000256" key="3">
    <source>
        <dbReference type="ARBA" id="ARBA00023163"/>
    </source>
</evidence>
<evidence type="ECO:0000256" key="1">
    <source>
        <dbReference type="ARBA" id="ARBA00023015"/>
    </source>
</evidence>
<dbReference type="PANTHER" id="PTHR11019">
    <property type="entry name" value="HTH-TYPE TRANSCRIPTIONAL REGULATOR NIMR"/>
    <property type="match status" value="1"/>
</dbReference>
<dbReference type="RefSeq" id="WP_015854134.1">
    <property type="nucleotide sequence ID" value="NC_012880.1"/>
</dbReference>